<dbReference type="Pfam" id="PF07721">
    <property type="entry name" value="TPR_4"/>
    <property type="match status" value="1"/>
</dbReference>
<dbReference type="InterPro" id="IPR013105">
    <property type="entry name" value="TPR_2"/>
</dbReference>
<keyword evidence="2" id="KW-0808">Transferase</keyword>
<comment type="caution">
    <text evidence="8">The sequence shown here is derived from an EMBL/GenBank/DDBJ whole genome shotgun (WGS) entry which is preliminary data.</text>
</comment>
<name>A0ABU5DVE8_9PROT</name>
<accession>A0ABU5DVE8</accession>
<dbReference type="Proteomes" id="UP001271769">
    <property type="component" value="Unassembled WGS sequence"/>
</dbReference>
<dbReference type="InterPro" id="IPR011990">
    <property type="entry name" value="TPR-like_helical_dom_sf"/>
</dbReference>
<gene>
    <name evidence="8" type="ORF">SMD31_05060</name>
</gene>
<feature type="repeat" description="TPR" evidence="6">
    <location>
        <begin position="144"/>
        <end position="177"/>
    </location>
</feature>
<feature type="domain" description="Protein arginine N-methyltransferase" evidence="7">
    <location>
        <begin position="400"/>
        <end position="533"/>
    </location>
</feature>
<sequence length="546" mass="60275">MKSAEERAQSIESVMVAVENGQLGEASAICADLVAREPDNADAVHLLGVIGFQGGADAGQSLDLIDRAIAIDPTWAQFHNSRGALLYALGRNGDAEVSFRRATMLRPDDSMAWNNLGNALLRLDQVEEAENAFRQALARPPVQVAAINNLGIVLKRRGQFDKALICFNEAIRHDADFVDAHFNAGEILYQLDHMPEAENCFREALRLDPKCAPAYASLAQALHDQQRPDDAMLVIQEGLAQLPEDEDLNFALRLQLSSMVPAWHIPMINDEERNAAYDTALARAVRPGDLVLEIGTGSGIVSMMAARAGAGKVVTCEVLPTIADAARQIIAHNGYGDKITVVTKKSTQLRLGEDLPEKADVFVSELLNVGMLAPNMLPIIRHARENLVKPEGRIVPEASTVYGVLLECEHLARINPVRNIAGFDMSGMDRFRSPGYAVIDFAADPHRRLSDRFQALAFDFRIVMKEMDSHRIVVPVTEAGLCHGVAFWFDLHMFEDIVYRSDSHSRTNHWKQAAHFFKEPVAVQPGDRLTLAVGYDNTRIFFNLVD</sequence>
<evidence type="ECO:0000256" key="3">
    <source>
        <dbReference type="ARBA" id="ARBA00022691"/>
    </source>
</evidence>
<evidence type="ECO:0000256" key="6">
    <source>
        <dbReference type="PROSITE-ProRule" id="PRU00339"/>
    </source>
</evidence>
<dbReference type="PANTHER" id="PTHR11006:SF4">
    <property type="entry name" value="PROTEIN ARGININE N-METHYLTRANSFERASE 7"/>
    <property type="match status" value="1"/>
</dbReference>
<keyword evidence="4" id="KW-0677">Repeat</keyword>
<dbReference type="PANTHER" id="PTHR11006">
    <property type="entry name" value="PROTEIN ARGININE N-METHYLTRANSFERASE"/>
    <property type="match status" value="1"/>
</dbReference>
<protein>
    <submittedName>
        <fullName evidence="8">Tetratricopeptide repeat protein</fullName>
    </submittedName>
</protein>
<feature type="repeat" description="TPR" evidence="6">
    <location>
        <begin position="178"/>
        <end position="211"/>
    </location>
</feature>
<dbReference type="InterPro" id="IPR011717">
    <property type="entry name" value="TPR-4"/>
</dbReference>
<dbReference type="SUPFAM" id="SSF53335">
    <property type="entry name" value="S-adenosyl-L-methionine-dependent methyltransferases"/>
    <property type="match status" value="1"/>
</dbReference>
<dbReference type="PROSITE" id="PS50293">
    <property type="entry name" value="TPR_REGION"/>
    <property type="match status" value="1"/>
</dbReference>
<dbReference type="InterPro" id="IPR029063">
    <property type="entry name" value="SAM-dependent_MTases_sf"/>
</dbReference>
<evidence type="ECO:0000259" key="7">
    <source>
        <dbReference type="Pfam" id="PF22528"/>
    </source>
</evidence>
<dbReference type="CDD" id="cd02440">
    <property type="entry name" value="AdoMet_MTases"/>
    <property type="match status" value="1"/>
</dbReference>
<feature type="repeat" description="TPR" evidence="6">
    <location>
        <begin position="110"/>
        <end position="143"/>
    </location>
</feature>
<dbReference type="SUPFAM" id="SSF48452">
    <property type="entry name" value="TPR-like"/>
    <property type="match status" value="1"/>
</dbReference>
<dbReference type="PROSITE" id="PS50005">
    <property type="entry name" value="TPR"/>
    <property type="match status" value="3"/>
</dbReference>
<dbReference type="Pfam" id="PF13432">
    <property type="entry name" value="TPR_16"/>
    <property type="match status" value="2"/>
</dbReference>
<evidence type="ECO:0000256" key="4">
    <source>
        <dbReference type="ARBA" id="ARBA00022737"/>
    </source>
</evidence>
<dbReference type="EMBL" id="JAXCLX010000001">
    <property type="protein sequence ID" value="MDY0871275.1"/>
    <property type="molecule type" value="Genomic_DNA"/>
</dbReference>
<evidence type="ECO:0000256" key="2">
    <source>
        <dbReference type="ARBA" id="ARBA00022679"/>
    </source>
</evidence>
<dbReference type="Gene3D" id="2.70.160.11">
    <property type="entry name" value="Hnrnp arginine n-methyltransferase1"/>
    <property type="match status" value="1"/>
</dbReference>
<evidence type="ECO:0000313" key="9">
    <source>
        <dbReference type="Proteomes" id="UP001271769"/>
    </source>
</evidence>
<dbReference type="InterPro" id="IPR055135">
    <property type="entry name" value="PRMT_dom"/>
</dbReference>
<organism evidence="8 9">
    <name type="scientific">Dongia rigui</name>
    <dbReference type="NCBI Taxonomy" id="940149"/>
    <lineage>
        <taxon>Bacteria</taxon>
        <taxon>Pseudomonadati</taxon>
        <taxon>Pseudomonadota</taxon>
        <taxon>Alphaproteobacteria</taxon>
        <taxon>Rhodospirillales</taxon>
        <taxon>Dongiaceae</taxon>
        <taxon>Dongia</taxon>
    </lineage>
</organism>
<dbReference type="SMART" id="SM00028">
    <property type="entry name" value="TPR"/>
    <property type="match status" value="5"/>
</dbReference>
<evidence type="ECO:0000313" key="8">
    <source>
        <dbReference type="EMBL" id="MDY0871275.1"/>
    </source>
</evidence>
<dbReference type="RefSeq" id="WP_320499687.1">
    <property type="nucleotide sequence ID" value="NZ_JAXCLX010000001.1"/>
</dbReference>
<proteinExistence type="predicted"/>
<dbReference type="InterPro" id="IPR025799">
    <property type="entry name" value="Arg_MeTrfase"/>
</dbReference>
<dbReference type="Pfam" id="PF22528">
    <property type="entry name" value="PRMT_C"/>
    <property type="match status" value="1"/>
</dbReference>
<evidence type="ECO:0000256" key="5">
    <source>
        <dbReference type="ARBA" id="ARBA00022803"/>
    </source>
</evidence>
<keyword evidence="3" id="KW-0949">S-adenosyl-L-methionine</keyword>
<evidence type="ECO:0000256" key="1">
    <source>
        <dbReference type="ARBA" id="ARBA00022603"/>
    </source>
</evidence>
<reference evidence="8 9" key="1">
    <citation type="journal article" date="2013" name="Antonie Van Leeuwenhoek">
        <title>Dongia rigui sp. nov., isolated from freshwater of a large wetland in Korea.</title>
        <authorList>
            <person name="Baik K.S."/>
            <person name="Hwang Y.M."/>
            <person name="Choi J.S."/>
            <person name="Kwon J."/>
            <person name="Seong C.N."/>
        </authorList>
    </citation>
    <scope>NUCLEOTIDE SEQUENCE [LARGE SCALE GENOMIC DNA]</scope>
    <source>
        <strain evidence="8 9">04SU4-P</strain>
    </source>
</reference>
<keyword evidence="5 6" id="KW-0802">TPR repeat</keyword>
<dbReference type="Pfam" id="PF07719">
    <property type="entry name" value="TPR_2"/>
    <property type="match status" value="2"/>
</dbReference>
<keyword evidence="9" id="KW-1185">Reference proteome</keyword>
<dbReference type="Gene3D" id="3.40.50.150">
    <property type="entry name" value="Vaccinia Virus protein VP39"/>
    <property type="match status" value="1"/>
</dbReference>
<dbReference type="Gene3D" id="1.25.40.10">
    <property type="entry name" value="Tetratricopeptide repeat domain"/>
    <property type="match status" value="2"/>
</dbReference>
<dbReference type="Pfam" id="PF06325">
    <property type="entry name" value="PrmA"/>
    <property type="match status" value="1"/>
</dbReference>
<dbReference type="PROSITE" id="PS51678">
    <property type="entry name" value="SAM_MT_PRMT"/>
    <property type="match status" value="1"/>
</dbReference>
<keyword evidence="1" id="KW-0489">Methyltransferase</keyword>
<dbReference type="InterPro" id="IPR019734">
    <property type="entry name" value="TPR_rpt"/>
</dbReference>